<keyword evidence="7" id="KW-1185">Reference proteome</keyword>
<keyword evidence="2 4" id="KW-0238">DNA-binding</keyword>
<dbReference type="EMBL" id="CP036425">
    <property type="protein sequence ID" value="QDU34132.1"/>
    <property type="molecule type" value="Genomic_DNA"/>
</dbReference>
<evidence type="ECO:0000313" key="7">
    <source>
        <dbReference type="Proteomes" id="UP000317369"/>
    </source>
</evidence>
<dbReference type="GO" id="GO:0003677">
    <property type="term" value="F:DNA binding"/>
    <property type="evidence" value="ECO:0007669"/>
    <property type="project" value="UniProtKB-UniRule"/>
</dbReference>
<dbReference type="InterPro" id="IPR009057">
    <property type="entry name" value="Homeodomain-like_sf"/>
</dbReference>
<dbReference type="InterPro" id="IPR001647">
    <property type="entry name" value="HTH_TetR"/>
</dbReference>
<evidence type="ECO:0000259" key="5">
    <source>
        <dbReference type="PROSITE" id="PS50977"/>
    </source>
</evidence>
<dbReference type="Proteomes" id="UP000317369">
    <property type="component" value="Chromosome"/>
</dbReference>
<evidence type="ECO:0000256" key="1">
    <source>
        <dbReference type="ARBA" id="ARBA00023015"/>
    </source>
</evidence>
<keyword evidence="1" id="KW-0805">Transcription regulation</keyword>
<dbReference type="OrthoDB" id="116240at2"/>
<dbReference type="SUPFAM" id="SSF48498">
    <property type="entry name" value="Tetracyclin repressor-like, C-terminal domain"/>
    <property type="match status" value="1"/>
</dbReference>
<dbReference type="RefSeq" id="WP_145077727.1">
    <property type="nucleotide sequence ID" value="NZ_CP036425.1"/>
</dbReference>
<dbReference type="AlphaFoldDB" id="A0A517YVC8"/>
<reference evidence="6 7" key="1">
    <citation type="submission" date="2019-02" db="EMBL/GenBank/DDBJ databases">
        <title>Deep-cultivation of Planctomycetes and their phenomic and genomic characterization uncovers novel biology.</title>
        <authorList>
            <person name="Wiegand S."/>
            <person name="Jogler M."/>
            <person name="Boedeker C."/>
            <person name="Pinto D."/>
            <person name="Vollmers J."/>
            <person name="Rivas-Marin E."/>
            <person name="Kohn T."/>
            <person name="Peeters S.H."/>
            <person name="Heuer A."/>
            <person name="Rast P."/>
            <person name="Oberbeckmann S."/>
            <person name="Bunk B."/>
            <person name="Jeske O."/>
            <person name="Meyerdierks A."/>
            <person name="Storesund J.E."/>
            <person name="Kallscheuer N."/>
            <person name="Luecker S."/>
            <person name="Lage O.M."/>
            <person name="Pohl T."/>
            <person name="Merkel B.J."/>
            <person name="Hornburger P."/>
            <person name="Mueller R.-W."/>
            <person name="Bruemmer F."/>
            <person name="Labrenz M."/>
            <person name="Spormann A.M."/>
            <person name="Op den Camp H."/>
            <person name="Overmann J."/>
            <person name="Amann R."/>
            <person name="Jetten M.S.M."/>
            <person name="Mascher T."/>
            <person name="Medema M.H."/>
            <person name="Devos D.P."/>
            <person name="Kaster A.-K."/>
            <person name="Ovreas L."/>
            <person name="Rohde M."/>
            <person name="Galperin M.Y."/>
            <person name="Jogler C."/>
        </authorList>
    </citation>
    <scope>NUCLEOTIDE SEQUENCE [LARGE SCALE GENOMIC DNA]</scope>
    <source>
        <strain evidence="6 7">KS4</strain>
    </source>
</reference>
<name>A0A517YVC8_9BACT</name>
<dbReference type="PRINTS" id="PR00455">
    <property type="entry name" value="HTHTETR"/>
</dbReference>
<feature type="DNA-binding region" description="H-T-H motif" evidence="4">
    <location>
        <begin position="27"/>
        <end position="46"/>
    </location>
</feature>
<evidence type="ECO:0000256" key="3">
    <source>
        <dbReference type="ARBA" id="ARBA00023163"/>
    </source>
</evidence>
<dbReference type="KEGG" id="pcor:KS4_21940"/>
<dbReference type="SUPFAM" id="SSF46689">
    <property type="entry name" value="Homeodomain-like"/>
    <property type="match status" value="1"/>
</dbReference>
<evidence type="ECO:0000256" key="4">
    <source>
        <dbReference type="PROSITE-ProRule" id="PRU00335"/>
    </source>
</evidence>
<organism evidence="6 7">
    <name type="scientific">Poriferisphaera corsica</name>
    <dbReference type="NCBI Taxonomy" id="2528020"/>
    <lineage>
        <taxon>Bacteria</taxon>
        <taxon>Pseudomonadati</taxon>
        <taxon>Planctomycetota</taxon>
        <taxon>Phycisphaerae</taxon>
        <taxon>Phycisphaerales</taxon>
        <taxon>Phycisphaeraceae</taxon>
        <taxon>Poriferisphaera</taxon>
    </lineage>
</organism>
<dbReference type="InterPro" id="IPR036271">
    <property type="entry name" value="Tet_transcr_reg_TetR-rel_C_sf"/>
</dbReference>
<dbReference type="PANTHER" id="PTHR47506">
    <property type="entry name" value="TRANSCRIPTIONAL REGULATORY PROTEIN"/>
    <property type="match status" value="1"/>
</dbReference>
<dbReference type="Pfam" id="PF00440">
    <property type="entry name" value="TetR_N"/>
    <property type="match status" value="1"/>
</dbReference>
<sequence>MTQNSRREHLIDTAITLFQQRGYHATGIDKILAHAHVSKKTMYQHFRSKEELIYAALRKYDSQFRNSFMKEIKNRSHIPAEQLLILFDVAEDWFKADKFYGCMFISAVSEFATDDSTIRQICKQFKQLIHHYILTLAQEANLSNPNEIADELSLLLEGAIVTAQVSSKPNAAQTAKHIAKQLIQNQTK</sequence>
<gene>
    <name evidence="6" type="primary">yjdC</name>
    <name evidence="6" type="ORF">KS4_21940</name>
</gene>
<dbReference type="PANTHER" id="PTHR47506:SF1">
    <property type="entry name" value="HTH-TYPE TRANSCRIPTIONAL REGULATOR YJDC"/>
    <property type="match status" value="1"/>
</dbReference>
<evidence type="ECO:0000313" key="6">
    <source>
        <dbReference type="EMBL" id="QDU34132.1"/>
    </source>
</evidence>
<feature type="domain" description="HTH tetR-type" evidence="5">
    <location>
        <begin position="4"/>
        <end position="64"/>
    </location>
</feature>
<accession>A0A517YVC8</accession>
<dbReference type="FunFam" id="1.10.10.60:FF:000141">
    <property type="entry name" value="TetR family transcriptional regulator"/>
    <property type="match status" value="1"/>
</dbReference>
<protein>
    <submittedName>
        <fullName evidence="6">HTH-type transcriptional regulator YjdC</fullName>
    </submittedName>
</protein>
<proteinExistence type="predicted"/>
<dbReference type="PROSITE" id="PS50977">
    <property type="entry name" value="HTH_TETR_2"/>
    <property type="match status" value="1"/>
</dbReference>
<keyword evidence="3" id="KW-0804">Transcription</keyword>
<dbReference type="Gene3D" id="1.10.357.10">
    <property type="entry name" value="Tetracycline Repressor, domain 2"/>
    <property type="match status" value="1"/>
</dbReference>
<evidence type="ECO:0000256" key="2">
    <source>
        <dbReference type="ARBA" id="ARBA00023125"/>
    </source>
</evidence>